<dbReference type="EMBL" id="JAABOO010000002">
    <property type="protein sequence ID" value="NER14131.1"/>
    <property type="molecule type" value="Genomic_DNA"/>
</dbReference>
<name>A0A6P0UL93_9FLAO</name>
<evidence type="ECO:0000256" key="1">
    <source>
        <dbReference type="SAM" id="Phobius"/>
    </source>
</evidence>
<keyword evidence="1" id="KW-1133">Transmembrane helix</keyword>
<dbReference type="Gene3D" id="3.20.20.80">
    <property type="entry name" value="Glycosidases"/>
    <property type="match status" value="1"/>
</dbReference>
<dbReference type="RefSeq" id="WP_163607393.1">
    <property type="nucleotide sequence ID" value="NZ_JAABOO010000002.1"/>
</dbReference>
<feature type="transmembrane region" description="Helical" evidence="1">
    <location>
        <begin position="87"/>
        <end position="107"/>
    </location>
</feature>
<keyword evidence="1" id="KW-0472">Membrane</keyword>
<dbReference type="AlphaFoldDB" id="A0A6P0UL93"/>
<accession>A0A6P0UL93</accession>
<sequence>MKKKLITLVKVYLFAWFLMTVFIIWQLLRSGSDISQAFEVFFRILGFGNFQLTFHFLFLIFYLLFLVLRYFYRLYRKRGVAVALKGFFLKFILPLALVFGSLRFIIYQNSREAFDYKWNTAIENTTGFSRDLFAQDGKHRGMTVFGWKKENKDAIASLNRNNIEWVAVVPYFYQENENSSQIRLPENIGSWSRRDSTFINAIDQLHQKGIYVHLKPHLWLGKGWRSNLRMANSKDWDNWFASYEKIMLHYATMAEQTGAELLCIGTELRTSVKTQPEKWRELIKKIRAVYSGKLTYAANWDGEFDDIKFWDQLDYIGLQAYFPLTKKRHPQLSDITKGWQRHTALMKKLHTTYNKPVLFTEIGYKSEATATIRPWEWNSFLNSFTGKKSDKTQHLAYEAMFESFWNEDWFAGAYFWQWDTRTRAENATYNLDFSPRFKAAENTMAKWFARLSEKAVNLSSP</sequence>
<protein>
    <recommendedName>
        <fullName evidence="4">Glycoside hydrolase</fullName>
    </recommendedName>
</protein>
<proteinExistence type="predicted"/>
<evidence type="ECO:0008006" key="4">
    <source>
        <dbReference type="Google" id="ProtNLM"/>
    </source>
</evidence>
<feature type="transmembrane region" description="Helical" evidence="1">
    <location>
        <begin position="40"/>
        <end position="66"/>
    </location>
</feature>
<dbReference type="Proteomes" id="UP000468581">
    <property type="component" value="Unassembled WGS sequence"/>
</dbReference>
<reference evidence="2 3" key="1">
    <citation type="submission" date="2020-01" db="EMBL/GenBank/DDBJ databases">
        <title>Leptobacterium flavescens.</title>
        <authorList>
            <person name="Wang G."/>
        </authorList>
    </citation>
    <scope>NUCLEOTIDE SEQUENCE [LARGE SCALE GENOMIC DNA]</scope>
    <source>
        <strain evidence="2 3">KCTC 22160</strain>
    </source>
</reference>
<evidence type="ECO:0000313" key="3">
    <source>
        <dbReference type="Proteomes" id="UP000468581"/>
    </source>
</evidence>
<organism evidence="2 3">
    <name type="scientific">Leptobacterium flavescens</name>
    <dbReference type="NCBI Taxonomy" id="472055"/>
    <lineage>
        <taxon>Bacteria</taxon>
        <taxon>Pseudomonadati</taxon>
        <taxon>Bacteroidota</taxon>
        <taxon>Flavobacteriia</taxon>
        <taxon>Flavobacteriales</taxon>
        <taxon>Flavobacteriaceae</taxon>
        <taxon>Leptobacterium</taxon>
    </lineage>
</organism>
<gene>
    <name evidence="2" type="ORF">GWK08_11815</name>
</gene>
<dbReference type="SUPFAM" id="SSF51445">
    <property type="entry name" value="(Trans)glycosidases"/>
    <property type="match status" value="1"/>
</dbReference>
<keyword evidence="1" id="KW-0812">Transmembrane</keyword>
<comment type="caution">
    <text evidence="2">The sequence shown here is derived from an EMBL/GenBank/DDBJ whole genome shotgun (WGS) entry which is preliminary data.</text>
</comment>
<feature type="transmembrane region" description="Helical" evidence="1">
    <location>
        <begin position="7"/>
        <end position="28"/>
    </location>
</feature>
<dbReference type="Pfam" id="PF22612">
    <property type="entry name" value="GH113"/>
    <property type="match status" value="1"/>
</dbReference>
<dbReference type="CDD" id="cd19608">
    <property type="entry name" value="GH113_mannanase-like"/>
    <property type="match status" value="1"/>
</dbReference>
<dbReference type="InterPro" id="IPR017853">
    <property type="entry name" value="GH"/>
</dbReference>
<evidence type="ECO:0000313" key="2">
    <source>
        <dbReference type="EMBL" id="NER14131.1"/>
    </source>
</evidence>
<keyword evidence="3" id="KW-1185">Reference proteome</keyword>
<dbReference type="InterPro" id="IPR055151">
    <property type="entry name" value="GH113"/>
</dbReference>